<proteinExistence type="inferred from homology"/>
<comment type="similarity">
    <text evidence="1">Belongs to the BolA/IbaG family.</text>
</comment>
<gene>
    <name evidence="2" type="ORF">JDN41_03450</name>
</gene>
<dbReference type="Gene3D" id="3.30.300.90">
    <property type="entry name" value="BolA-like"/>
    <property type="match status" value="1"/>
</dbReference>
<accession>A0A8I1KL05</accession>
<keyword evidence="3" id="KW-1185">Reference proteome</keyword>
<dbReference type="PIRSF" id="PIRSF003113">
    <property type="entry name" value="BolA"/>
    <property type="match status" value="1"/>
</dbReference>
<dbReference type="Proteomes" id="UP000623250">
    <property type="component" value="Unassembled WGS sequence"/>
</dbReference>
<dbReference type="EMBL" id="JAEMUK010000008">
    <property type="protein sequence ID" value="MBJ7542608.1"/>
    <property type="molecule type" value="Genomic_DNA"/>
</dbReference>
<dbReference type="GO" id="GO:0016226">
    <property type="term" value="P:iron-sulfur cluster assembly"/>
    <property type="evidence" value="ECO:0007669"/>
    <property type="project" value="TreeGrafter"/>
</dbReference>
<dbReference type="InterPro" id="IPR002634">
    <property type="entry name" value="BolA"/>
</dbReference>
<evidence type="ECO:0000313" key="3">
    <source>
        <dbReference type="Proteomes" id="UP000623250"/>
    </source>
</evidence>
<organism evidence="2 3">
    <name type="scientific">Rhodomicrobium udaipurense</name>
    <dbReference type="NCBI Taxonomy" id="1202716"/>
    <lineage>
        <taxon>Bacteria</taxon>
        <taxon>Pseudomonadati</taxon>
        <taxon>Pseudomonadota</taxon>
        <taxon>Alphaproteobacteria</taxon>
        <taxon>Hyphomicrobiales</taxon>
        <taxon>Hyphomicrobiaceae</taxon>
        <taxon>Rhodomicrobium</taxon>
    </lineage>
</organism>
<dbReference type="PANTHER" id="PTHR46230:SF7">
    <property type="entry name" value="BOLA-LIKE PROTEIN 1"/>
    <property type="match status" value="1"/>
</dbReference>
<evidence type="ECO:0000256" key="1">
    <source>
        <dbReference type="RuleBase" id="RU003860"/>
    </source>
</evidence>
<dbReference type="RefSeq" id="WP_037236875.1">
    <property type="nucleotide sequence ID" value="NZ_JAEMUK010000008.1"/>
</dbReference>
<dbReference type="Pfam" id="PF01722">
    <property type="entry name" value="BolA"/>
    <property type="match status" value="1"/>
</dbReference>
<comment type="caution">
    <text evidence="2">The sequence shown here is derived from an EMBL/GenBank/DDBJ whole genome shotgun (WGS) entry which is preliminary data.</text>
</comment>
<evidence type="ECO:0000313" key="2">
    <source>
        <dbReference type="EMBL" id="MBJ7542608.1"/>
    </source>
</evidence>
<dbReference type="PANTHER" id="PTHR46230">
    <property type="match status" value="1"/>
</dbReference>
<reference evidence="2 3" key="1">
    <citation type="submission" date="2020-12" db="EMBL/GenBank/DDBJ databases">
        <title>Revised draft genomes of Rhodomicrobium vannielii ATCC 17100 and Rhodomicrobium udaipurense JA643.</title>
        <authorList>
            <person name="Conners E.M."/>
            <person name="Davenport E.J."/>
            <person name="Bose A."/>
        </authorList>
    </citation>
    <scope>NUCLEOTIDE SEQUENCE [LARGE SCALE GENOMIC DNA]</scope>
    <source>
        <strain evidence="2 3">JA643</strain>
    </source>
</reference>
<protein>
    <submittedName>
        <fullName evidence="2">BolA family transcriptional regulator</fullName>
    </submittedName>
</protein>
<dbReference type="InterPro" id="IPR036065">
    <property type="entry name" value="BolA-like_sf"/>
</dbReference>
<sequence length="94" mass="10103">MSVEKSIREKLEKAFLPTVLAIENESGKHAHHVEQQGRAGPSGETHFRVRIVSSAFEGKSSLERHRAVNAALAEELAGPVHALAIKALTPAETA</sequence>
<dbReference type="SUPFAM" id="SSF82657">
    <property type="entry name" value="BolA-like"/>
    <property type="match status" value="1"/>
</dbReference>
<dbReference type="AlphaFoldDB" id="A0A8I1KL05"/>
<name>A0A8I1KL05_9HYPH</name>